<dbReference type="Proteomes" id="UP001229244">
    <property type="component" value="Unassembled WGS sequence"/>
</dbReference>
<dbReference type="RefSeq" id="WP_306883629.1">
    <property type="nucleotide sequence ID" value="NZ_JAUSUL010000001.1"/>
</dbReference>
<dbReference type="InterPro" id="IPR041649">
    <property type="entry name" value="NepR"/>
</dbReference>
<name>A0AAE3VKT5_9HYPH</name>
<proteinExistence type="predicted"/>
<dbReference type="EMBL" id="JAUSUL010000001">
    <property type="protein sequence ID" value="MDQ0313835.1"/>
    <property type="molecule type" value="Genomic_DNA"/>
</dbReference>
<comment type="caution">
    <text evidence="2">The sequence shown here is derived from an EMBL/GenBank/DDBJ whole genome shotgun (WGS) entry which is preliminary data.</text>
</comment>
<dbReference type="Pfam" id="PF18557">
    <property type="entry name" value="NepR"/>
    <property type="match status" value="1"/>
</dbReference>
<evidence type="ECO:0000259" key="1">
    <source>
        <dbReference type="Pfam" id="PF18557"/>
    </source>
</evidence>
<protein>
    <recommendedName>
        <fullName evidence="1">Anti-sigma factor NepR domain-containing protein</fullName>
    </recommendedName>
</protein>
<feature type="domain" description="Anti-sigma factor NepR" evidence="1">
    <location>
        <begin position="19"/>
        <end position="53"/>
    </location>
</feature>
<accession>A0AAE3VKT5</accession>
<reference evidence="2" key="1">
    <citation type="submission" date="2023-07" db="EMBL/GenBank/DDBJ databases">
        <title>Genomic Encyclopedia of Type Strains, Phase IV (KMG-IV): sequencing the most valuable type-strain genomes for metagenomic binning, comparative biology and taxonomic classification.</title>
        <authorList>
            <person name="Goeker M."/>
        </authorList>
    </citation>
    <scope>NUCLEOTIDE SEQUENCE</scope>
    <source>
        <strain evidence="2">DSM 21202</strain>
    </source>
</reference>
<organism evidence="2 3">
    <name type="scientific">Amorphus orientalis</name>
    <dbReference type="NCBI Taxonomy" id="649198"/>
    <lineage>
        <taxon>Bacteria</taxon>
        <taxon>Pseudomonadati</taxon>
        <taxon>Pseudomonadota</taxon>
        <taxon>Alphaproteobacteria</taxon>
        <taxon>Hyphomicrobiales</taxon>
        <taxon>Amorphaceae</taxon>
        <taxon>Amorphus</taxon>
    </lineage>
</organism>
<sequence>MSGDKAKEAAGPGLDSQLQAQIGRKLKGMYDSYLNEPMPDHLVSLLEKLDAKSRSVSADDGGKGNE</sequence>
<keyword evidence="3" id="KW-1185">Reference proteome</keyword>
<evidence type="ECO:0000313" key="3">
    <source>
        <dbReference type="Proteomes" id="UP001229244"/>
    </source>
</evidence>
<gene>
    <name evidence="2" type="ORF">J2S73_000272</name>
</gene>
<evidence type="ECO:0000313" key="2">
    <source>
        <dbReference type="EMBL" id="MDQ0313835.1"/>
    </source>
</evidence>
<dbReference type="AlphaFoldDB" id="A0AAE3VKT5"/>